<evidence type="ECO:0000313" key="2">
    <source>
        <dbReference type="Proteomes" id="UP000078290"/>
    </source>
</evidence>
<reference evidence="2" key="1">
    <citation type="submission" date="2016-05" db="EMBL/GenBank/DDBJ databases">
        <authorList>
            <person name="Wang W."/>
            <person name="Zhu L."/>
        </authorList>
    </citation>
    <scope>NUCLEOTIDE SEQUENCE [LARGE SCALE GENOMIC DNA]</scope>
    <source>
        <strain evidence="2">W-2</strain>
    </source>
</reference>
<dbReference type="OrthoDB" id="2659892at2"/>
<dbReference type="Proteomes" id="UP000078290">
    <property type="component" value="Unassembled WGS sequence"/>
</dbReference>
<accession>A0A1B7KP99</accession>
<organism evidence="1 2">
    <name type="scientific">Parageobacillus thermoglucosidasius</name>
    <name type="common">Geobacillus thermoglucosidasius</name>
    <dbReference type="NCBI Taxonomy" id="1426"/>
    <lineage>
        <taxon>Bacteria</taxon>
        <taxon>Bacillati</taxon>
        <taxon>Bacillota</taxon>
        <taxon>Bacilli</taxon>
        <taxon>Bacillales</taxon>
        <taxon>Anoxybacillaceae</taxon>
        <taxon>Parageobacillus</taxon>
    </lineage>
</organism>
<comment type="caution">
    <text evidence="1">The sequence shown here is derived from an EMBL/GenBank/DDBJ whole genome shotgun (WGS) entry which is preliminary data.</text>
</comment>
<proteinExistence type="predicted"/>
<evidence type="ECO:0008006" key="3">
    <source>
        <dbReference type="Google" id="ProtNLM"/>
    </source>
</evidence>
<gene>
    <name evidence="1" type="ORF">A7K69_10800</name>
</gene>
<protein>
    <recommendedName>
        <fullName evidence="3">RiboL-PSP-HEPN domain-containing protein</fullName>
    </recommendedName>
</protein>
<evidence type="ECO:0000313" key="1">
    <source>
        <dbReference type="EMBL" id="OAT71891.1"/>
    </source>
</evidence>
<name>A0A1B7KP99_PARTM</name>
<dbReference type="RefSeq" id="WP_064552396.1">
    <property type="nucleotide sequence ID" value="NZ_LXMA01000038.1"/>
</dbReference>
<dbReference type="AlphaFoldDB" id="A0A1B7KP99"/>
<dbReference type="EMBL" id="LXMA01000038">
    <property type="protein sequence ID" value="OAT71891.1"/>
    <property type="molecule type" value="Genomic_DNA"/>
</dbReference>
<sequence length="201" mass="23683">MSTNDMPSSIIITNMPQEMYNDGLYYLNEAKKLNCDQRFAKWRFFRSAIINFCISTETFLHQTIVHHLKQKNTLNKYEQDWLDFLENPNSTIDIKTLKHGINVKSKFINVLGWIISSDLTKNHDYMSKFNNYKNLTEFRNKIVHYSTSNHSPVYRQIENWANQAPDIASEMIIAIHHVAPIHANPPSWVLSKAYIDFDDRR</sequence>